<dbReference type="InterPro" id="IPR036396">
    <property type="entry name" value="Cyt_P450_sf"/>
</dbReference>
<dbReference type="Gene3D" id="1.10.630.10">
    <property type="entry name" value="Cytochrome P450"/>
    <property type="match status" value="1"/>
</dbReference>
<evidence type="ECO:0000256" key="7">
    <source>
        <dbReference type="PIRSR" id="PIRSR602401-1"/>
    </source>
</evidence>
<dbReference type="GO" id="GO:0016705">
    <property type="term" value="F:oxidoreductase activity, acting on paired donors, with incorporation or reduction of molecular oxygen"/>
    <property type="evidence" value="ECO:0007669"/>
    <property type="project" value="InterPro"/>
</dbReference>
<keyword evidence="9" id="KW-1133">Transmembrane helix</keyword>
<evidence type="ECO:0000256" key="2">
    <source>
        <dbReference type="ARBA" id="ARBA00022617"/>
    </source>
</evidence>
<evidence type="ECO:0000256" key="3">
    <source>
        <dbReference type="ARBA" id="ARBA00022723"/>
    </source>
</evidence>
<dbReference type="SUPFAM" id="SSF48264">
    <property type="entry name" value="Cytochrome P450"/>
    <property type="match status" value="1"/>
</dbReference>
<evidence type="ECO:0000256" key="8">
    <source>
        <dbReference type="RuleBase" id="RU000461"/>
    </source>
</evidence>
<gene>
    <name evidence="10" type="ORF">GPM918_LOCUS4996</name>
    <name evidence="11" type="ORF">SRO942_LOCUS4997</name>
</gene>
<evidence type="ECO:0000256" key="5">
    <source>
        <dbReference type="ARBA" id="ARBA00023004"/>
    </source>
</evidence>
<dbReference type="PROSITE" id="PS00086">
    <property type="entry name" value="CYTOCHROME_P450"/>
    <property type="match status" value="1"/>
</dbReference>
<evidence type="ECO:0000256" key="6">
    <source>
        <dbReference type="ARBA" id="ARBA00023033"/>
    </source>
</evidence>
<keyword evidence="12" id="KW-1185">Reference proteome</keyword>
<evidence type="ECO:0000256" key="9">
    <source>
        <dbReference type="SAM" id="Phobius"/>
    </source>
</evidence>
<feature type="transmembrane region" description="Helical" evidence="9">
    <location>
        <begin position="59"/>
        <end position="79"/>
    </location>
</feature>
<dbReference type="OrthoDB" id="1055148at2759"/>
<keyword evidence="9" id="KW-0472">Membrane</keyword>
<keyword evidence="5 7" id="KW-0408">Iron</keyword>
<dbReference type="EMBL" id="CAJOBC010000704">
    <property type="protein sequence ID" value="CAF3616887.1"/>
    <property type="molecule type" value="Genomic_DNA"/>
</dbReference>
<keyword evidence="3 7" id="KW-0479">Metal-binding</keyword>
<dbReference type="GO" id="GO:0004497">
    <property type="term" value="F:monooxygenase activity"/>
    <property type="evidence" value="ECO:0007669"/>
    <property type="project" value="UniProtKB-KW"/>
</dbReference>
<sequence>MVDNIMPNIVENVSKVVENVEKVAGGIGKVGGKVADVIQEAVQTTVSDTDTSGLEEFTLWNYMSSFFIHIALIVIVIGLKWQYDRNRYRYPKGPRDWRHISDAISFHRKKRENLLVLANDYPDLCTVITHIGRVVLLNDPSLINEIFIGRADLCSNKIDSYLENQLRYKPGKHLRTGIVFRHYDHNGQTIHRSLVECFDEVLTENKLDQIIQGQFEQFRSYLISNSSKFDVRHSTFNFALHILTQLCINRTFKYDDKVFETFTNNLYKISKTIHEDTVAKTSKTALTQLTGLSETLDINDTVLNYIQQWVKERHPNEDTSDSTVTSTSSGDILDSILKVVPTSSPHIDNEDVAAMLLDVVMHGSEMLKGALTWLLLYVVRHPEEADRARNEAKSQNYSKFNLKNAEKLSYCQAFVKEVLRVSPVVPIVIHSTLQDLRWRDYHLQKRTLFGANVYALHYSIHWSEPTKFKVERWIGDNAEKTPQNSYAPFGIGPRQCIAEKYLFSILTGLLATLLYHFKFEKCGSIPDPHEGTFGMANLPPSFSLSVQELRGDAS</sequence>
<evidence type="ECO:0000256" key="4">
    <source>
        <dbReference type="ARBA" id="ARBA00023002"/>
    </source>
</evidence>
<keyword evidence="6 8" id="KW-0503">Monooxygenase</keyword>
<dbReference type="PRINTS" id="PR00385">
    <property type="entry name" value="P450"/>
</dbReference>
<dbReference type="AlphaFoldDB" id="A0A813UNG6"/>
<accession>A0A813UNG6</accession>
<feature type="binding site" description="axial binding residue" evidence="7">
    <location>
        <position position="496"/>
    </location>
    <ligand>
        <name>heme</name>
        <dbReference type="ChEBI" id="CHEBI:30413"/>
    </ligand>
    <ligandPart>
        <name>Fe</name>
        <dbReference type="ChEBI" id="CHEBI:18248"/>
    </ligandPart>
</feature>
<dbReference type="PANTHER" id="PTHR24289:SF1">
    <property type="entry name" value="STEROID 17-ALPHA-HYDROXYLASE_17,20 LYASE"/>
    <property type="match status" value="1"/>
</dbReference>
<dbReference type="Pfam" id="PF00067">
    <property type="entry name" value="p450"/>
    <property type="match status" value="1"/>
</dbReference>
<evidence type="ECO:0000256" key="1">
    <source>
        <dbReference type="ARBA" id="ARBA00010617"/>
    </source>
</evidence>
<comment type="similarity">
    <text evidence="1 8">Belongs to the cytochrome P450 family.</text>
</comment>
<organism evidence="10 12">
    <name type="scientific">Didymodactylos carnosus</name>
    <dbReference type="NCBI Taxonomy" id="1234261"/>
    <lineage>
        <taxon>Eukaryota</taxon>
        <taxon>Metazoa</taxon>
        <taxon>Spiralia</taxon>
        <taxon>Gnathifera</taxon>
        <taxon>Rotifera</taxon>
        <taxon>Eurotatoria</taxon>
        <taxon>Bdelloidea</taxon>
        <taxon>Philodinida</taxon>
        <taxon>Philodinidae</taxon>
        <taxon>Didymodactylos</taxon>
    </lineage>
</organism>
<comment type="caution">
    <text evidence="10">The sequence shown here is derived from an EMBL/GenBank/DDBJ whole genome shotgun (WGS) entry which is preliminary data.</text>
</comment>
<keyword evidence="4 8" id="KW-0560">Oxidoreductase</keyword>
<keyword evidence="2 7" id="KW-0349">Heme</keyword>
<dbReference type="GO" id="GO:0005506">
    <property type="term" value="F:iron ion binding"/>
    <property type="evidence" value="ECO:0007669"/>
    <property type="project" value="InterPro"/>
</dbReference>
<dbReference type="EMBL" id="CAJNOQ010000704">
    <property type="protein sequence ID" value="CAF0829862.1"/>
    <property type="molecule type" value="Genomic_DNA"/>
</dbReference>
<dbReference type="PANTHER" id="PTHR24289">
    <property type="entry name" value="STEROID 17-ALPHA-HYDROXYLASE/17,20 LYASE"/>
    <property type="match status" value="1"/>
</dbReference>
<proteinExistence type="inferred from homology"/>
<protein>
    <recommendedName>
        <fullName evidence="13">Cytochrome P450</fullName>
    </recommendedName>
</protein>
<dbReference type="Proteomes" id="UP000663829">
    <property type="component" value="Unassembled WGS sequence"/>
</dbReference>
<dbReference type="PRINTS" id="PR00463">
    <property type="entry name" value="EP450I"/>
</dbReference>
<dbReference type="Proteomes" id="UP000681722">
    <property type="component" value="Unassembled WGS sequence"/>
</dbReference>
<dbReference type="InterPro" id="IPR001128">
    <property type="entry name" value="Cyt_P450"/>
</dbReference>
<evidence type="ECO:0000313" key="10">
    <source>
        <dbReference type="EMBL" id="CAF0829862.1"/>
    </source>
</evidence>
<reference evidence="10" key="1">
    <citation type="submission" date="2021-02" db="EMBL/GenBank/DDBJ databases">
        <authorList>
            <person name="Nowell W R."/>
        </authorList>
    </citation>
    <scope>NUCLEOTIDE SEQUENCE</scope>
</reference>
<dbReference type="GO" id="GO:0020037">
    <property type="term" value="F:heme binding"/>
    <property type="evidence" value="ECO:0007669"/>
    <property type="project" value="InterPro"/>
</dbReference>
<name>A0A813UNG6_9BILA</name>
<keyword evidence="9" id="KW-0812">Transmembrane</keyword>
<dbReference type="InterPro" id="IPR002401">
    <property type="entry name" value="Cyt_P450_E_grp-I"/>
</dbReference>
<evidence type="ECO:0000313" key="12">
    <source>
        <dbReference type="Proteomes" id="UP000663829"/>
    </source>
</evidence>
<evidence type="ECO:0000313" key="11">
    <source>
        <dbReference type="EMBL" id="CAF3616887.1"/>
    </source>
</evidence>
<dbReference type="InterPro" id="IPR017972">
    <property type="entry name" value="Cyt_P450_CS"/>
</dbReference>
<evidence type="ECO:0008006" key="13">
    <source>
        <dbReference type="Google" id="ProtNLM"/>
    </source>
</evidence>
<comment type="cofactor">
    <cofactor evidence="7">
        <name>heme</name>
        <dbReference type="ChEBI" id="CHEBI:30413"/>
    </cofactor>
</comment>